<dbReference type="GO" id="GO:0032007">
    <property type="term" value="P:negative regulation of TOR signaling"/>
    <property type="evidence" value="ECO:0007669"/>
    <property type="project" value="InterPro"/>
</dbReference>
<dbReference type="PhylomeDB" id="T1IZZ5"/>
<feature type="compositionally biased region" description="Polar residues" evidence="1">
    <location>
        <begin position="227"/>
        <end position="237"/>
    </location>
</feature>
<reference evidence="2" key="2">
    <citation type="submission" date="2015-02" db="UniProtKB">
        <authorList>
            <consortium name="EnsemblMetazoa"/>
        </authorList>
    </citation>
    <scope>IDENTIFICATION</scope>
</reference>
<dbReference type="GO" id="GO:0048011">
    <property type="term" value="P:neurotrophin TRK receptor signaling pathway"/>
    <property type="evidence" value="ECO:0007669"/>
    <property type="project" value="InterPro"/>
</dbReference>
<dbReference type="AlphaFoldDB" id="T1IZZ5"/>
<evidence type="ECO:0000313" key="2">
    <source>
        <dbReference type="EnsemblMetazoa" id="SMAR006834-PA"/>
    </source>
</evidence>
<dbReference type="OMA" id="CSIYTHA"/>
<dbReference type="STRING" id="126957.T1IZZ5"/>
<feature type="region of interest" description="Disordered" evidence="1">
    <location>
        <begin position="391"/>
        <end position="411"/>
    </location>
</feature>
<dbReference type="EMBL" id="JH431728">
    <property type="status" value="NOT_ANNOTATED_CDS"/>
    <property type="molecule type" value="Genomic_DNA"/>
</dbReference>
<protein>
    <submittedName>
        <fullName evidence="2">Uncharacterized protein</fullName>
    </submittedName>
</protein>
<proteinExistence type="predicted"/>
<dbReference type="Proteomes" id="UP000014500">
    <property type="component" value="Unassembled WGS sequence"/>
</dbReference>
<reference evidence="3" key="1">
    <citation type="submission" date="2011-05" db="EMBL/GenBank/DDBJ databases">
        <authorList>
            <person name="Richards S.R."/>
            <person name="Qu J."/>
            <person name="Jiang H."/>
            <person name="Jhangiani S.N."/>
            <person name="Agravi P."/>
            <person name="Goodspeed R."/>
            <person name="Gross S."/>
            <person name="Mandapat C."/>
            <person name="Jackson L."/>
            <person name="Mathew T."/>
            <person name="Pu L."/>
            <person name="Thornton R."/>
            <person name="Saada N."/>
            <person name="Wilczek-Boney K.B."/>
            <person name="Lee S."/>
            <person name="Kovar C."/>
            <person name="Wu Y."/>
            <person name="Scherer S.E."/>
            <person name="Worley K.C."/>
            <person name="Muzny D.M."/>
            <person name="Gibbs R."/>
        </authorList>
    </citation>
    <scope>NUCLEOTIDE SEQUENCE</scope>
    <source>
        <strain evidence="3">Brora</strain>
    </source>
</reference>
<accession>T1IZZ5</accession>
<organism evidence="2 3">
    <name type="scientific">Strigamia maritima</name>
    <name type="common">European centipede</name>
    <name type="synonym">Geophilus maritimus</name>
    <dbReference type="NCBI Taxonomy" id="126957"/>
    <lineage>
        <taxon>Eukaryota</taxon>
        <taxon>Metazoa</taxon>
        <taxon>Ecdysozoa</taxon>
        <taxon>Arthropoda</taxon>
        <taxon>Myriapoda</taxon>
        <taxon>Chilopoda</taxon>
        <taxon>Pleurostigmophora</taxon>
        <taxon>Geophilomorpha</taxon>
        <taxon>Linotaeniidae</taxon>
        <taxon>Strigamia</taxon>
    </lineage>
</organism>
<feature type="region of interest" description="Disordered" evidence="1">
    <location>
        <begin position="220"/>
        <end position="243"/>
    </location>
</feature>
<dbReference type="HOGENOM" id="CLU_050595_0_0_1"/>
<evidence type="ECO:0000313" key="3">
    <source>
        <dbReference type="Proteomes" id="UP000014500"/>
    </source>
</evidence>
<name>T1IZZ5_STRMM</name>
<sequence length="411" mass="45833">MVHLTCNCLNIRIHAKSTCAAEVKLANTELADAFFQDGSFLAVTLDLAGVTKEVPCLVKARCAGGWKVHNCVNCGKDVYATDSAGENILVSKNLKTDAAELNSMMQSEAYSPLYKVVIQSKQQAPIKKNLTLDLNTHRSEALDRTMQSLQQQLTRFLQLEQSAVEERIKSYAEQQQTLFSFLQNRVRQDKQAIASLLMQTEEHDLETALSDAMIDNTPGLTPPMTPVGNTDQSSSPDNGKYRDALNSEEADQVISEIPKATLVRQRPQSFTRPFNSKLRRKGVYNAPKIAQSLDTDGIFDLDGVEEEMSPFFQCDDDLDSAIDDTSNDDDVFDNRDVFSSGQMSLPISMPQWTQNRHMELPSDEDDDNSRIPINDPEQIAASIKAMARSVHQSDTTEMFGDLPRPRLNTMN</sequence>
<dbReference type="PANTHER" id="PTHR21844">
    <property type="entry name" value="AKT1 SUBSTRATE 1 PROTEIN"/>
    <property type="match status" value="1"/>
</dbReference>
<dbReference type="PANTHER" id="PTHR21844:SF2">
    <property type="entry name" value="PROLINE-RICH AKT1 SUBSTRATE 1"/>
    <property type="match status" value="1"/>
</dbReference>
<evidence type="ECO:0000256" key="1">
    <source>
        <dbReference type="SAM" id="MobiDB-lite"/>
    </source>
</evidence>
<dbReference type="EnsemblMetazoa" id="SMAR006834-RA">
    <property type="protein sequence ID" value="SMAR006834-PA"/>
    <property type="gene ID" value="SMAR006834"/>
</dbReference>
<keyword evidence="3" id="KW-1185">Reference proteome</keyword>
<dbReference type="Pfam" id="PF15798">
    <property type="entry name" value="PRAS"/>
    <property type="match status" value="1"/>
</dbReference>
<dbReference type="InterPro" id="IPR026682">
    <property type="entry name" value="AKT1S1"/>
</dbReference>
<dbReference type="GO" id="GO:0005737">
    <property type="term" value="C:cytoplasm"/>
    <property type="evidence" value="ECO:0007669"/>
    <property type="project" value="TreeGrafter"/>
</dbReference>
<dbReference type="eggNOG" id="ENOG502S0GB">
    <property type="taxonomic scope" value="Eukaryota"/>
</dbReference>